<keyword evidence="9 12" id="KW-0560">Oxidoreductase</keyword>
<evidence type="ECO:0000259" key="14">
    <source>
        <dbReference type="Pfam" id="PF02910"/>
    </source>
</evidence>
<dbReference type="Gene3D" id="3.90.700.10">
    <property type="entry name" value="Succinate dehydrogenase/fumarate reductase flavoprotein, catalytic domain"/>
    <property type="match status" value="1"/>
</dbReference>
<dbReference type="AlphaFoldDB" id="E1IDA2"/>
<evidence type="ECO:0000256" key="10">
    <source>
        <dbReference type="ARBA" id="ARBA00048305"/>
    </source>
</evidence>
<dbReference type="GO" id="GO:0008734">
    <property type="term" value="F:L-aspartate oxidase activity"/>
    <property type="evidence" value="ECO:0007669"/>
    <property type="project" value="UniProtKB-UniRule"/>
</dbReference>
<keyword evidence="16" id="KW-1185">Reference proteome</keyword>
<keyword evidence="6 12" id="KW-0285">Flavoprotein</keyword>
<dbReference type="NCBIfam" id="TIGR00551">
    <property type="entry name" value="nadB"/>
    <property type="match status" value="1"/>
</dbReference>
<comment type="similarity">
    <text evidence="3 12">Belongs to the FAD-dependent oxidoreductase 2 family. NadB subfamily.</text>
</comment>
<proteinExistence type="inferred from homology"/>
<evidence type="ECO:0000256" key="11">
    <source>
        <dbReference type="NCBIfam" id="TIGR00551"/>
    </source>
</evidence>
<dbReference type="Pfam" id="PF02910">
    <property type="entry name" value="Succ_DH_flav_C"/>
    <property type="match status" value="1"/>
</dbReference>
<keyword evidence="8 12" id="KW-0274">FAD</keyword>
<comment type="pathway">
    <text evidence="2 12">Cofactor biosynthesis; NAD(+) biosynthesis; iminoaspartate from L-aspartate (oxidase route): step 1/1.</text>
</comment>
<dbReference type="PANTHER" id="PTHR42716:SF2">
    <property type="entry name" value="L-ASPARTATE OXIDASE, CHLOROPLASTIC"/>
    <property type="match status" value="1"/>
</dbReference>
<dbReference type="GO" id="GO:0005737">
    <property type="term" value="C:cytoplasm"/>
    <property type="evidence" value="ECO:0007669"/>
    <property type="project" value="UniProtKB-SubCell"/>
</dbReference>
<dbReference type="Gene3D" id="1.20.58.100">
    <property type="entry name" value="Fumarate reductase/succinate dehydrogenase flavoprotein-like, C-terminal domain"/>
    <property type="match status" value="1"/>
</dbReference>
<comment type="subcellular location">
    <subcellularLocation>
        <location evidence="12">Cytoplasm</location>
    </subcellularLocation>
</comment>
<dbReference type="STRING" id="765420.OSCT_1303"/>
<dbReference type="InterPro" id="IPR015939">
    <property type="entry name" value="Fum_Rdtase/Succ_DH_flav-like_C"/>
</dbReference>
<dbReference type="PRINTS" id="PR00368">
    <property type="entry name" value="FADPNR"/>
</dbReference>
<dbReference type="InterPro" id="IPR036188">
    <property type="entry name" value="FAD/NAD-bd_sf"/>
</dbReference>
<dbReference type="InterPro" id="IPR037099">
    <property type="entry name" value="Fum_R/Succ_DH_flav-like_C_sf"/>
</dbReference>
<dbReference type="Proteomes" id="UP000054010">
    <property type="component" value="Unassembled WGS sequence"/>
</dbReference>
<comment type="function">
    <text evidence="12">Catalyzes the oxidation of L-aspartate to iminoaspartate.</text>
</comment>
<name>E1IDA2_9CHLR</name>
<dbReference type="eggNOG" id="COG0029">
    <property type="taxonomic scope" value="Bacteria"/>
</dbReference>
<evidence type="ECO:0000256" key="9">
    <source>
        <dbReference type="ARBA" id="ARBA00023002"/>
    </source>
</evidence>
<evidence type="ECO:0000256" key="5">
    <source>
        <dbReference type="ARBA" id="ARBA00021901"/>
    </source>
</evidence>
<evidence type="ECO:0000256" key="7">
    <source>
        <dbReference type="ARBA" id="ARBA00022642"/>
    </source>
</evidence>
<evidence type="ECO:0000256" key="1">
    <source>
        <dbReference type="ARBA" id="ARBA00001974"/>
    </source>
</evidence>
<sequence length="549" mass="58056">MMGQTPRYVLATQPRVARVERVGVLVIGAGAAGLSAALAAAERTDVTVLVRGALPESNSALAQGGIAAALDLHDSPQFHVEDTLVAGAGLCDLDAVTALAYDAPGLMRELAALGVPFERQPNSQFALGLEGGHSQRRIVHVGDATGLAVIQVLIAQVLAHPRIRVCEGWQVADLLDLGGQVIGALACDAAGAWTRFLADATILASGGTGALYGLTSNQPTALGEGIAMAYRAGAEVADMEFVQFHPTVYRTQAGRGFLITEAARGEGGVLRTLTGERFMPAYDPRAELAPRDVVTRGIYAAMRRTHTDHVLLDLTHLSPDLITHHFPTIHARLLEDGIDITKEAIPVAPAAHYLMGGVRTDLFGATNLPGLYAVGEVSCTGVHGANRLASNSLLECLVFGRRAGRAAGRQEVRGHRPEGAFQRLDRATQRSPIAQRVSPTWRDDLAAIMLAAAGPLRDGAGLARGQTALLQRPIQADPDQPDAITAANATLAARLIVESALLRQESRGGHFRSDFPQTREEWHAHTLLHRSRAPQLVALIAPGMAHAAD</sequence>
<dbReference type="SUPFAM" id="SSF56425">
    <property type="entry name" value="Succinate dehydrogenase/fumarate reductase flavoprotein, catalytic domain"/>
    <property type="match status" value="1"/>
</dbReference>
<evidence type="ECO:0000256" key="4">
    <source>
        <dbReference type="ARBA" id="ARBA00012173"/>
    </source>
</evidence>
<dbReference type="HOGENOM" id="CLU_014312_3_0_0"/>
<dbReference type="SUPFAM" id="SSF51905">
    <property type="entry name" value="FAD/NAD(P)-binding domain"/>
    <property type="match status" value="1"/>
</dbReference>
<dbReference type="InterPro" id="IPR005288">
    <property type="entry name" value="NadB"/>
</dbReference>
<feature type="domain" description="FAD-dependent oxidoreductase 2 FAD-binding" evidence="13">
    <location>
        <begin position="24"/>
        <end position="393"/>
    </location>
</feature>
<dbReference type="InterPro" id="IPR003953">
    <property type="entry name" value="FAD-dep_OxRdtase_2_FAD-bd"/>
</dbReference>
<dbReference type="PANTHER" id="PTHR42716">
    <property type="entry name" value="L-ASPARTATE OXIDASE"/>
    <property type="match status" value="1"/>
</dbReference>
<organism evidence="15 16">
    <name type="scientific">Oscillochloris trichoides DG-6</name>
    <dbReference type="NCBI Taxonomy" id="765420"/>
    <lineage>
        <taxon>Bacteria</taxon>
        <taxon>Bacillati</taxon>
        <taxon>Chloroflexota</taxon>
        <taxon>Chloroflexia</taxon>
        <taxon>Chloroflexales</taxon>
        <taxon>Chloroflexineae</taxon>
        <taxon>Oscillochloridaceae</taxon>
        <taxon>Oscillochloris</taxon>
    </lineage>
</organism>
<dbReference type="FunFam" id="3.90.700.10:FF:000002">
    <property type="entry name" value="L-aspartate oxidase"/>
    <property type="match status" value="1"/>
</dbReference>
<dbReference type="PRINTS" id="PR00411">
    <property type="entry name" value="PNDRDTASEI"/>
</dbReference>
<evidence type="ECO:0000313" key="15">
    <source>
        <dbReference type="EMBL" id="EFO80779.1"/>
    </source>
</evidence>
<evidence type="ECO:0000256" key="2">
    <source>
        <dbReference type="ARBA" id="ARBA00004950"/>
    </source>
</evidence>
<comment type="catalytic activity">
    <reaction evidence="10">
        <text>L-aspartate + O2 = iminosuccinate + H2O2</text>
        <dbReference type="Rhea" id="RHEA:25876"/>
        <dbReference type="ChEBI" id="CHEBI:15379"/>
        <dbReference type="ChEBI" id="CHEBI:16240"/>
        <dbReference type="ChEBI" id="CHEBI:29991"/>
        <dbReference type="ChEBI" id="CHEBI:77875"/>
        <dbReference type="EC" id="1.4.3.16"/>
    </reaction>
    <physiologicalReaction direction="left-to-right" evidence="10">
        <dbReference type="Rhea" id="RHEA:25877"/>
    </physiologicalReaction>
</comment>
<evidence type="ECO:0000256" key="3">
    <source>
        <dbReference type="ARBA" id="ARBA00008562"/>
    </source>
</evidence>
<comment type="cofactor">
    <cofactor evidence="1 12">
        <name>FAD</name>
        <dbReference type="ChEBI" id="CHEBI:57692"/>
    </cofactor>
</comment>
<dbReference type="EC" id="1.4.3.16" evidence="4 11"/>
<dbReference type="EMBL" id="ADVR01000040">
    <property type="protein sequence ID" value="EFO80779.1"/>
    <property type="molecule type" value="Genomic_DNA"/>
</dbReference>
<evidence type="ECO:0000259" key="13">
    <source>
        <dbReference type="Pfam" id="PF00890"/>
    </source>
</evidence>
<feature type="domain" description="Fumarate reductase/succinate dehydrogenase flavoprotein-like C-terminal" evidence="14">
    <location>
        <begin position="482"/>
        <end position="532"/>
    </location>
</feature>
<dbReference type="InterPro" id="IPR027477">
    <property type="entry name" value="Succ_DH/fumarate_Rdtase_cat_sf"/>
</dbReference>
<comment type="caution">
    <text evidence="15">The sequence shown here is derived from an EMBL/GenBank/DDBJ whole genome shotgun (WGS) entry which is preliminary data.</text>
</comment>
<evidence type="ECO:0000313" key="16">
    <source>
        <dbReference type="Proteomes" id="UP000054010"/>
    </source>
</evidence>
<dbReference type="SUPFAM" id="SSF46977">
    <property type="entry name" value="Succinate dehydrogenase/fumarate reductase flavoprotein C-terminal domain"/>
    <property type="match status" value="1"/>
</dbReference>
<dbReference type="Gene3D" id="3.50.50.60">
    <property type="entry name" value="FAD/NAD(P)-binding domain"/>
    <property type="match status" value="1"/>
</dbReference>
<accession>E1IDA2</accession>
<keyword evidence="7 12" id="KW-0662">Pyridine nucleotide biosynthesis</keyword>
<dbReference type="GO" id="GO:0033765">
    <property type="term" value="F:steroid dehydrogenase activity, acting on the CH-CH group of donors"/>
    <property type="evidence" value="ECO:0007669"/>
    <property type="project" value="UniProtKB-ARBA"/>
</dbReference>
<gene>
    <name evidence="15" type="ORF">OSCT_1303</name>
</gene>
<dbReference type="GO" id="GO:0034628">
    <property type="term" value="P:'de novo' NAD+ biosynthetic process from L-aspartate"/>
    <property type="evidence" value="ECO:0007669"/>
    <property type="project" value="TreeGrafter"/>
</dbReference>
<dbReference type="Pfam" id="PF00890">
    <property type="entry name" value="FAD_binding_2"/>
    <property type="match status" value="1"/>
</dbReference>
<evidence type="ECO:0000256" key="12">
    <source>
        <dbReference type="RuleBase" id="RU362049"/>
    </source>
</evidence>
<evidence type="ECO:0000256" key="8">
    <source>
        <dbReference type="ARBA" id="ARBA00022827"/>
    </source>
</evidence>
<dbReference type="OrthoDB" id="9806724at2"/>
<protein>
    <recommendedName>
        <fullName evidence="5 11">L-aspartate oxidase</fullName>
        <ecNumber evidence="4 11">1.4.3.16</ecNumber>
    </recommendedName>
</protein>
<reference evidence="15 16" key="1">
    <citation type="journal article" date="2011" name="J. Bacteriol.">
        <title>Draft genome sequence of the anoxygenic filamentous phototrophic bacterium Oscillochloris trichoides subsp. DG-6.</title>
        <authorList>
            <person name="Kuznetsov B.B."/>
            <person name="Ivanovsky R.N."/>
            <person name="Keppen O.I."/>
            <person name="Sukhacheva M.V."/>
            <person name="Bumazhkin B.K."/>
            <person name="Patutina E.O."/>
            <person name="Beletsky A.V."/>
            <person name="Mardanov A.V."/>
            <person name="Baslerov R.V."/>
            <person name="Panteleeva A.N."/>
            <person name="Kolganova T.V."/>
            <person name="Ravin N.V."/>
            <person name="Skryabin K.G."/>
        </authorList>
    </citation>
    <scope>NUCLEOTIDE SEQUENCE [LARGE SCALE GENOMIC DNA]</scope>
    <source>
        <strain evidence="15 16">DG-6</strain>
    </source>
</reference>
<dbReference type="UniPathway" id="UPA00253">
    <property type="reaction ID" value="UER00326"/>
</dbReference>
<evidence type="ECO:0000256" key="6">
    <source>
        <dbReference type="ARBA" id="ARBA00022630"/>
    </source>
</evidence>